<keyword evidence="7 9" id="KW-1133">Transmembrane helix</keyword>
<keyword evidence="12" id="KW-1185">Reference proteome</keyword>
<dbReference type="Pfam" id="PF00528">
    <property type="entry name" value="BPD_transp_1"/>
    <property type="match status" value="1"/>
</dbReference>
<dbReference type="Proteomes" id="UP000000641">
    <property type="component" value="Chromosome"/>
</dbReference>
<feature type="transmembrane region" description="Helical" evidence="9">
    <location>
        <begin position="159"/>
        <end position="181"/>
    </location>
</feature>
<sequence length="304" mass="33709">MAKAHSLAQRIALLVLVAVLSYAIVYPVTWVVLTSLRKFGASLPTEKISLLDALFPKPDSLPSSIEETTYYMLLFKTKFPLFMWNSVYVSTLTMLLAVLVGTMSGYAFSRYNFPGKRKLLWTLLVLNSIPGLVTFIPLYRLLVFYDQTFRAIGLPKGTFLGPGGLILVYLAGAIPYSSWFLKSFFDTIPRELDEQALVDGATPFQIFWKITLPLALPGIATIAILVFLGAWNEFMLATLLLSNENYYTLPVFITQLRNQQYASTYGGIPAFAAASFMASIPVVILFVVSQKYLKSGLTMGAVKG</sequence>
<feature type="domain" description="ABC transmembrane type-1" evidence="10">
    <location>
        <begin position="83"/>
        <end position="289"/>
    </location>
</feature>
<dbReference type="RefSeq" id="WP_011752722.1">
    <property type="nucleotide sequence ID" value="NC_008698.1"/>
</dbReference>
<feature type="transmembrane region" description="Helical" evidence="9">
    <location>
        <begin position="119"/>
        <end position="139"/>
    </location>
</feature>
<reference evidence="12" key="1">
    <citation type="journal article" date="2008" name="J. Bacteriol.">
        <title>Genome sequence of Thermofilum pendens reveals an exceptional loss of biosynthetic pathways without genome reduction.</title>
        <authorList>
            <person name="Anderson I."/>
            <person name="Rodriguez J."/>
            <person name="Susanti D."/>
            <person name="Porat I."/>
            <person name="Reich C."/>
            <person name="Ulrich L.E."/>
            <person name="Elkins J.G."/>
            <person name="Mavromatis K."/>
            <person name="Lykidis A."/>
            <person name="Kim E."/>
            <person name="Thompson L.S."/>
            <person name="Nolan M."/>
            <person name="Land M."/>
            <person name="Copeland A."/>
            <person name="Lapidus A."/>
            <person name="Lucas S."/>
            <person name="Detter C."/>
            <person name="Zhulin I.B."/>
            <person name="Olsen G.J."/>
            <person name="Whitman W."/>
            <person name="Mukhopadhyay B."/>
            <person name="Bristow J."/>
            <person name="Kyrpides N."/>
        </authorList>
    </citation>
    <scope>NUCLEOTIDE SEQUENCE [LARGE SCALE GENOMIC DNA]</scope>
    <source>
        <strain evidence="12">DSM 2475 / Hrk 5</strain>
    </source>
</reference>
<evidence type="ECO:0000313" key="12">
    <source>
        <dbReference type="Proteomes" id="UP000000641"/>
    </source>
</evidence>
<dbReference type="GO" id="GO:0005886">
    <property type="term" value="C:plasma membrane"/>
    <property type="evidence" value="ECO:0007669"/>
    <property type="project" value="UniProtKB-SubCell"/>
</dbReference>
<dbReference type="GeneID" id="4601443"/>
<evidence type="ECO:0000313" key="11">
    <source>
        <dbReference type="EMBL" id="ABL78457.1"/>
    </source>
</evidence>
<dbReference type="InterPro" id="IPR050901">
    <property type="entry name" value="BP-dep_ABC_trans_perm"/>
</dbReference>
<dbReference type="EMBL" id="CP000505">
    <property type="protein sequence ID" value="ABL78457.1"/>
    <property type="molecule type" value="Genomic_DNA"/>
</dbReference>
<protein>
    <submittedName>
        <fullName evidence="11">Binding-protein-dependent transport systems inner membrane component</fullName>
    </submittedName>
</protein>
<comment type="similarity">
    <text evidence="2">Belongs to the binding-protein-dependent transport system permease family. MalFG subfamily.</text>
</comment>
<keyword evidence="3 9" id="KW-0813">Transport</keyword>
<evidence type="ECO:0000256" key="7">
    <source>
        <dbReference type="ARBA" id="ARBA00022989"/>
    </source>
</evidence>
<proteinExistence type="inferred from homology"/>
<evidence type="ECO:0000256" key="6">
    <source>
        <dbReference type="ARBA" id="ARBA00022692"/>
    </source>
</evidence>
<evidence type="ECO:0000256" key="8">
    <source>
        <dbReference type="ARBA" id="ARBA00023136"/>
    </source>
</evidence>
<dbReference type="PROSITE" id="PS50928">
    <property type="entry name" value="ABC_TM1"/>
    <property type="match status" value="1"/>
</dbReference>
<evidence type="ECO:0000259" key="10">
    <source>
        <dbReference type="PROSITE" id="PS50928"/>
    </source>
</evidence>
<keyword evidence="8 9" id="KW-0472">Membrane</keyword>
<evidence type="ECO:0000256" key="1">
    <source>
        <dbReference type="ARBA" id="ARBA00004651"/>
    </source>
</evidence>
<feature type="transmembrane region" description="Helical" evidence="9">
    <location>
        <begin position="268"/>
        <end position="288"/>
    </location>
</feature>
<gene>
    <name evidence="11" type="ordered locus">Tpen_1057</name>
</gene>
<dbReference type="STRING" id="368408.Tpen_1057"/>
<feature type="transmembrane region" description="Helical" evidence="9">
    <location>
        <begin position="82"/>
        <end position="107"/>
    </location>
</feature>
<organism evidence="11 12">
    <name type="scientific">Thermofilum pendens (strain DSM 2475 / Hrk 5)</name>
    <dbReference type="NCBI Taxonomy" id="368408"/>
    <lineage>
        <taxon>Archaea</taxon>
        <taxon>Thermoproteota</taxon>
        <taxon>Thermoprotei</taxon>
        <taxon>Thermofilales</taxon>
        <taxon>Thermofilaceae</taxon>
        <taxon>Thermofilum</taxon>
    </lineage>
</organism>
<dbReference type="OrthoDB" id="45815at2157"/>
<dbReference type="InterPro" id="IPR000515">
    <property type="entry name" value="MetI-like"/>
</dbReference>
<evidence type="ECO:0000256" key="3">
    <source>
        <dbReference type="ARBA" id="ARBA00022448"/>
    </source>
</evidence>
<feature type="transmembrane region" description="Helical" evidence="9">
    <location>
        <begin position="210"/>
        <end position="231"/>
    </location>
</feature>
<name>A1RZ27_THEPD</name>
<keyword evidence="5" id="KW-0762">Sugar transport</keyword>
<dbReference type="AlphaFoldDB" id="A1RZ27"/>
<dbReference type="PANTHER" id="PTHR32243:SF50">
    <property type="entry name" value="MALTOSE_MALTODEXTRIN TRANSPORT SYSTEM PERMEASE PROTEIN MALG"/>
    <property type="match status" value="1"/>
</dbReference>
<keyword evidence="6 9" id="KW-0812">Transmembrane</keyword>
<accession>A1RZ27</accession>
<dbReference type="eggNOG" id="arCOG00159">
    <property type="taxonomic scope" value="Archaea"/>
</dbReference>
<evidence type="ECO:0000256" key="2">
    <source>
        <dbReference type="ARBA" id="ARBA00009047"/>
    </source>
</evidence>
<dbReference type="CDD" id="cd06261">
    <property type="entry name" value="TM_PBP2"/>
    <property type="match status" value="1"/>
</dbReference>
<dbReference type="GO" id="GO:0055085">
    <property type="term" value="P:transmembrane transport"/>
    <property type="evidence" value="ECO:0007669"/>
    <property type="project" value="InterPro"/>
</dbReference>
<dbReference type="SUPFAM" id="SSF161098">
    <property type="entry name" value="MetI-like"/>
    <property type="match status" value="1"/>
</dbReference>
<evidence type="ECO:0000256" key="5">
    <source>
        <dbReference type="ARBA" id="ARBA00022597"/>
    </source>
</evidence>
<comment type="subcellular location">
    <subcellularLocation>
        <location evidence="1 9">Cell membrane</location>
        <topology evidence="1 9">Multi-pass membrane protein</topology>
    </subcellularLocation>
</comment>
<dbReference type="InterPro" id="IPR035906">
    <property type="entry name" value="MetI-like_sf"/>
</dbReference>
<evidence type="ECO:0000256" key="9">
    <source>
        <dbReference type="RuleBase" id="RU363032"/>
    </source>
</evidence>
<keyword evidence="4" id="KW-1003">Cell membrane</keyword>
<dbReference type="PANTHER" id="PTHR32243">
    <property type="entry name" value="MALTOSE TRANSPORT SYSTEM PERMEASE-RELATED"/>
    <property type="match status" value="1"/>
</dbReference>
<dbReference type="KEGG" id="tpe:Tpen_1057"/>
<dbReference type="EnsemblBacteria" id="ABL78457">
    <property type="protein sequence ID" value="ABL78457"/>
    <property type="gene ID" value="Tpen_1057"/>
</dbReference>
<feature type="transmembrane region" description="Helical" evidence="9">
    <location>
        <begin position="12"/>
        <end position="33"/>
    </location>
</feature>
<evidence type="ECO:0000256" key="4">
    <source>
        <dbReference type="ARBA" id="ARBA00022475"/>
    </source>
</evidence>
<dbReference type="HOGENOM" id="CLU_016047_1_2_2"/>
<dbReference type="Gene3D" id="1.10.3720.10">
    <property type="entry name" value="MetI-like"/>
    <property type="match status" value="1"/>
</dbReference>